<comment type="caution">
    <text evidence="10">The sequence shown here is derived from an EMBL/GenBank/DDBJ whole genome shotgun (WGS) entry which is preliminary data.</text>
</comment>
<dbReference type="InterPro" id="IPR036864">
    <property type="entry name" value="Zn2-C6_fun-type_DNA-bd_sf"/>
</dbReference>
<protein>
    <recommendedName>
        <fullName evidence="9">Zn(2)-C6 fungal-type domain-containing protein</fullName>
    </recommendedName>
</protein>
<feature type="compositionally biased region" description="Polar residues" evidence="8">
    <location>
        <begin position="693"/>
        <end position="706"/>
    </location>
</feature>
<evidence type="ECO:0000256" key="5">
    <source>
        <dbReference type="ARBA" id="ARBA00023125"/>
    </source>
</evidence>
<dbReference type="PROSITE" id="PS50048">
    <property type="entry name" value="ZN2_CY6_FUNGAL_2"/>
    <property type="match status" value="1"/>
</dbReference>
<evidence type="ECO:0000256" key="7">
    <source>
        <dbReference type="ARBA" id="ARBA00023242"/>
    </source>
</evidence>
<dbReference type="InterPro" id="IPR001138">
    <property type="entry name" value="Zn2Cys6_DnaBD"/>
</dbReference>
<sequence>MPGILPMKVIKVGMNAQSRIAQACDRCRSKKIRCDGVRPCCSQCANVGFECKTSDKLSRRAFPRGYTESLEERVRGLECEVRELKDLLDEKDEKIDMLSRIHSQSSQPLQSPSTRRPSTTPFETGSGSVGTPEKEDLFKVLQSPHLLSGAANGTDSYFSGTSSGRTFIEAFKYKVQESGRSTADVNTDLLLASSLRKTVDSPTTPTSPVVWKAPPRVVSDQLINIYFQEWAPLFPVLHRPTFLTLYEKYVADAEAVTDKTAIAQLNLVFGIAALSTGLRTSDDLDSFESQWKAAIDTILTDNTMATLQALVLAQIFCVQQGDLTRVLTYKGLSTTLSARLGLHQSQKRFALGTLTCETRKKVFWTLYTVDSFTAVVLGLPKHLKDDDVHCEYPVDADDEYVTERGFQPTLPGESTKLSSALALFRAARILSKVLEEVFPAKASYDLSLKTLSDLSDELDAWSSSLAPHLRLQFIQDKPSTGTISSRSPLLSLTYHYIRALIQRPAISASLGNKSSSSMIVLASSCKHIVQIVQLLEERGMSFSFCLNKDEMLVLSGFGLLFQGLKLDSASKILKDNHKMISAIVGVLDKSKAPCAPEFSRVARSFLPAPPLQSTQSAPPMPSIPKVKVPSMARHNSDSIVPIHPGILPSSTRKQLKAIASRFTAGSSTKAPKLDAAGDHRRATVHNISLHPPSLTSRSQPSLQPSSAYDPASMSRSEPARSPLPKHSRHLPTIVRPSASPQLPNSQFLQKPKARSHTQKLANLDYLSFGADIDLLPATHTAPAPVKTEPQHTDWEKLLGSLDNGTTNIYDACYGGPPVDALLDSPAMGLRTTHSATAGSDTSAAWDADLWALCQTDTNTSTVTTSNGHPDSIFSFSSADEGRSSGEDYTAADWGSASSANGSDVYRGIVMPAELGLGDDLNGSAWDEGLNL</sequence>
<proteinExistence type="predicted"/>
<dbReference type="Pfam" id="PF04082">
    <property type="entry name" value="Fungal_trans"/>
    <property type="match status" value="1"/>
</dbReference>
<dbReference type="CDD" id="cd00067">
    <property type="entry name" value="GAL4"/>
    <property type="match status" value="1"/>
</dbReference>
<dbReference type="PANTHER" id="PTHR46910">
    <property type="entry name" value="TRANSCRIPTION FACTOR PDR1"/>
    <property type="match status" value="1"/>
</dbReference>
<dbReference type="CDD" id="cd12148">
    <property type="entry name" value="fungal_TF_MHR"/>
    <property type="match status" value="1"/>
</dbReference>
<dbReference type="SMART" id="SM00906">
    <property type="entry name" value="Fungal_trans"/>
    <property type="match status" value="1"/>
</dbReference>
<dbReference type="Proteomes" id="UP001324427">
    <property type="component" value="Unassembled WGS sequence"/>
</dbReference>
<gene>
    <name evidence="10" type="ORF">LTR36_001593</name>
</gene>
<keyword evidence="6" id="KW-0804">Transcription</keyword>
<dbReference type="GO" id="GO:0005634">
    <property type="term" value="C:nucleus"/>
    <property type="evidence" value="ECO:0007669"/>
    <property type="project" value="UniProtKB-SubCell"/>
</dbReference>
<name>A0AAV9JPD4_9PEZI</name>
<comment type="subcellular location">
    <subcellularLocation>
        <location evidence="1">Nucleus</location>
    </subcellularLocation>
</comment>
<keyword evidence="4" id="KW-0805">Transcription regulation</keyword>
<organism evidence="10 11">
    <name type="scientific">Oleoguttula mirabilis</name>
    <dbReference type="NCBI Taxonomy" id="1507867"/>
    <lineage>
        <taxon>Eukaryota</taxon>
        <taxon>Fungi</taxon>
        <taxon>Dikarya</taxon>
        <taxon>Ascomycota</taxon>
        <taxon>Pezizomycotina</taxon>
        <taxon>Dothideomycetes</taxon>
        <taxon>Dothideomycetidae</taxon>
        <taxon>Mycosphaerellales</taxon>
        <taxon>Teratosphaeriaceae</taxon>
        <taxon>Oleoguttula</taxon>
    </lineage>
</organism>
<dbReference type="AlphaFoldDB" id="A0AAV9JPD4"/>
<dbReference type="Pfam" id="PF00172">
    <property type="entry name" value="Zn_clus"/>
    <property type="match status" value="1"/>
</dbReference>
<dbReference type="InterPro" id="IPR007219">
    <property type="entry name" value="XnlR_reg_dom"/>
</dbReference>
<evidence type="ECO:0000313" key="10">
    <source>
        <dbReference type="EMBL" id="KAK4546861.1"/>
    </source>
</evidence>
<accession>A0AAV9JPD4</accession>
<evidence type="ECO:0000256" key="4">
    <source>
        <dbReference type="ARBA" id="ARBA00023015"/>
    </source>
</evidence>
<keyword evidence="7" id="KW-0539">Nucleus</keyword>
<evidence type="ECO:0000256" key="6">
    <source>
        <dbReference type="ARBA" id="ARBA00023163"/>
    </source>
</evidence>
<evidence type="ECO:0000259" key="9">
    <source>
        <dbReference type="PROSITE" id="PS50048"/>
    </source>
</evidence>
<dbReference type="GO" id="GO:0003677">
    <property type="term" value="F:DNA binding"/>
    <property type="evidence" value="ECO:0007669"/>
    <property type="project" value="UniProtKB-KW"/>
</dbReference>
<dbReference type="SUPFAM" id="SSF57701">
    <property type="entry name" value="Zn2/Cys6 DNA-binding domain"/>
    <property type="match status" value="1"/>
</dbReference>
<dbReference type="PROSITE" id="PS00463">
    <property type="entry name" value="ZN2_CY6_FUNGAL_1"/>
    <property type="match status" value="1"/>
</dbReference>
<dbReference type="EMBL" id="JAVFHQ010000013">
    <property type="protein sequence ID" value="KAK4546861.1"/>
    <property type="molecule type" value="Genomic_DNA"/>
</dbReference>
<dbReference type="CDD" id="cd15485">
    <property type="entry name" value="ZIP_Cat8"/>
    <property type="match status" value="1"/>
</dbReference>
<feature type="compositionally biased region" description="Polar residues" evidence="8">
    <location>
        <begin position="738"/>
        <end position="748"/>
    </location>
</feature>
<evidence type="ECO:0000256" key="8">
    <source>
        <dbReference type="SAM" id="MobiDB-lite"/>
    </source>
</evidence>
<keyword evidence="3" id="KW-0862">Zinc</keyword>
<dbReference type="PANTHER" id="PTHR46910:SF12">
    <property type="entry name" value="REGULATORY PROTEIN CAT8"/>
    <property type="match status" value="1"/>
</dbReference>
<dbReference type="SMART" id="SM00066">
    <property type="entry name" value="GAL4"/>
    <property type="match status" value="1"/>
</dbReference>
<feature type="domain" description="Zn(2)-C6 fungal-type" evidence="9">
    <location>
        <begin position="23"/>
        <end position="53"/>
    </location>
</feature>
<keyword evidence="5" id="KW-0238">DNA-binding</keyword>
<dbReference type="InterPro" id="IPR050987">
    <property type="entry name" value="AtrR-like"/>
</dbReference>
<dbReference type="GO" id="GO:0008270">
    <property type="term" value="F:zinc ion binding"/>
    <property type="evidence" value="ECO:0007669"/>
    <property type="project" value="InterPro"/>
</dbReference>
<feature type="compositionally biased region" description="Low complexity" evidence="8">
    <location>
        <begin position="103"/>
        <end position="121"/>
    </location>
</feature>
<reference evidence="10 11" key="1">
    <citation type="submission" date="2021-11" db="EMBL/GenBank/DDBJ databases">
        <title>Black yeast isolated from Biological Soil Crust.</title>
        <authorList>
            <person name="Kurbessoian T."/>
        </authorList>
    </citation>
    <scope>NUCLEOTIDE SEQUENCE [LARGE SCALE GENOMIC DNA]</scope>
    <source>
        <strain evidence="10 11">CCFEE 5522</strain>
    </source>
</reference>
<dbReference type="GO" id="GO:0000981">
    <property type="term" value="F:DNA-binding transcription factor activity, RNA polymerase II-specific"/>
    <property type="evidence" value="ECO:0007669"/>
    <property type="project" value="InterPro"/>
</dbReference>
<keyword evidence="2" id="KW-0479">Metal-binding</keyword>
<evidence type="ECO:0000256" key="2">
    <source>
        <dbReference type="ARBA" id="ARBA00022723"/>
    </source>
</evidence>
<dbReference type="FunFam" id="4.10.240.10:FF:000007">
    <property type="entry name" value="C6 transcription factor FacB"/>
    <property type="match status" value="1"/>
</dbReference>
<feature type="region of interest" description="Disordered" evidence="8">
    <location>
        <begin position="860"/>
        <end position="879"/>
    </location>
</feature>
<evidence type="ECO:0000256" key="3">
    <source>
        <dbReference type="ARBA" id="ARBA00022833"/>
    </source>
</evidence>
<keyword evidence="11" id="KW-1185">Reference proteome</keyword>
<dbReference type="GO" id="GO:0006351">
    <property type="term" value="P:DNA-templated transcription"/>
    <property type="evidence" value="ECO:0007669"/>
    <property type="project" value="InterPro"/>
</dbReference>
<evidence type="ECO:0000313" key="11">
    <source>
        <dbReference type="Proteomes" id="UP001324427"/>
    </source>
</evidence>
<evidence type="ECO:0000256" key="1">
    <source>
        <dbReference type="ARBA" id="ARBA00004123"/>
    </source>
</evidence>
<feature type="region of interest" description="Disordered" evidence="8">
    <location>
        <begin position="100"/>
        <end position="131"/>
    </location>
</feature>
<feature type="region of interest" description="Disordered" evidence="8">
    <location>
        <begin position="685"/>
        <end position="755"/>
    </location>
</feature>
<dbReference type="Gene3D" id="4.10.240.10">
    <property type="entry name" value="Zn(2)-C6 fungal-type DNA-binding domain"/>
    <property type="match status" value="1"/>
</dbReference>